<gene>
    <name evidence="2" type="ORF">HZH66_014980</name>
</gene>
<proteinExistence type="predicted"/>
<organism evidence="2 3">
    <name type="scientific">Vespula vulgaris</name>
    <name type="common">Yellow jacket</name>
    <name type="synonym">Wasp</name>
    <dbReference type="NCBI Taxonomy" id="7454"/>
    <lineage>
        <taxon>Eukaryota</taxon>
        <taxon>Metazoa</taxon>
        <taxon>Ecdysozoa</taxon>
        <taxon>Arthropoda</taxon>
        <taxon>Hexapoda</taxon>
        <taxon>Insecta</taxon>
        <taxon>Pterygota</taxon>
        <taxon>Neoptera</taxon>
        <taxon>Endopterygota</taxon>
        <taxon>Hymenoptera</taxon>
        <taxon>Apocrita</taxon>
        <taxon>Aculeata</taxon>
        <taxon>Vespoidea</taxon>
        <taxon>Vespidae</taxon>
        <taxon>Vespinae</taxon>
        <taxon>Vespula</taxon>
    </lineage>
</organism>
<feature type="compositionally biased region" description="Basic and acidic residues" evidence="1">
    <location>
        <begin position="1"/>
        <end position="11"/>
    </location>
</feature>
<dbReference type="Proteomes" id="UP000614350">
    <property type="component" value="Unassembled WGS sequence"/>
</dbReference>
<comment type="caution">
    <text evidence="2">The sequence shown here is derived from an EMBL/GenBank/DDBJ whole genome shotgun (WGS) entry which is preliminary data.</text>
</comment>
<accession>A0A834MQ45</accession>
<name>A0A834MQ45_VESVU</name>
<dbReference type="AlphaFoldDB" id="A0A834MQ45"/>
<reference evidence="2" key="1">
    <citation type="journal article" date="2020" name="G3 (Bethesda)">
        <title>High-Quality Assemblies for Three Invasive Social Wasps from the &lt;i&gt;Vespula&lt;/i&gt; Genus.</title>
        <authorList>
            <person name="Harrop T.W.R."/>
            <person name="Guhlin J."/>
            <person name="McLaughlin G.M."/>
            <person name="Permina E."/>
            <person name="Stockwell P."/>
            <person name="Gilligan J."/>
            <person name="Le Lec M.F."/>
            <person name="Gruber M.A.M."/>
            <person name="Quinn O."/>
            <person name="Lovegrove M."/>
            <person name="Duncan E.J."/>
            <person name="Remnant E.J."/>
            <person name="Van Eeckhoven J."/>
            <person name="Graham B."/>
            <person name="Knapp R.A."/>
            <person name="Langford K.W."/>
            <person name="Kronenberg Z."/>
            <person name="Press M.O."/>
            <person name="Eacker S.M."/>
            <person name="Wilson-Rankin E.E."/>
            <person name="Purcell J."/>
            <person name="Lester P.J."/>
            <person name="Dearden P.K."/>
        </authorList>
    </citation>
    <scope>NUCLEOTIDE SEQUENCE</scope>
    <source>
        <strain evidence="2">Marl-1</strain>
    </source>
</reference>
<dbReference type="EMBL" id="JACSEA010000023">
    <property type="protein sequence ID" value="KAF7379609.1"/>
    <property type="molecule type" value="Genomic_DNA"/>
</dbReference>
<evidence type="ECO:0000313" key="2">
    <source>
        <dbReference type="EMBL" id="KAF7379609.1"/>
    </source>
</evidence>
<keyword evidence="3" id="KW-1185">Reference proteome</keyword>
<feature type="region of interest" description="Disordered" evidence="1">
    <location>
        <begin position="1"/>
        <end position="22"/>
    </location>
</feature>
<protein>
    <submittedName>
        <fullName evidence="2">Uncharacterized protein</fullName>
    </submittedName>
</protein>
<evidence type="ECO:0000256" key="1">
    <source>
        <dbReference type="SAM" id="MobiDB-lite"/>
    </source>
</evidence>
<sequence>MVEGEGERLGEVAEEDGWGSDGRSKIRHWGWALEETLYLSPYPHDEYGFSHRNERTFYVASDIKFDRGKKEV</sequence>
<evidence type="ECO:0000313" key="3">
    <source>
        <dbReference type="Proteomes" id="UP000614350"/>
    </source>
</evidence>